<gene>
    <name evidence="7" type="ORF">Ciccas_002149</name>
</gene>
<keyword evidence="1" id="KW-0805">Transcription regulation</keyword>
<accession>A0ABD2QIM0</accession>
<keyword evidence="4" id="KW-0862">Zinc</keyword>
<evidence type="ECO:0000256" key="4">
    <source>
        <dbReference type="PROSITE-ProRule" id="PRU00042"/>
    </source>
</evidence>
<evidence type="ECO:0000256" key="3">
    <source>
        <dbReference type="ARBA" id="ARBA00023242"/>
    </source>
</evidence>
<dbReference type="PROSITE" id="PS00028">
    <property type="entry name" value="ZINC_FINGER_C2H2_1"/>
    <property type="match status" value="1"/>
</dbReference>
<evidence type="ECO:0000256" key="2">
    <source>
        <dbReference type="ARBA" id="ARBA00023163"/>
    </source>
</evidence>
<dbReference type="PANTHER" id="PTHR22970">
    <property type="entry name" value="AT-RICH INTERACTIVE DOMAIN-CONTAINING PROTEIN 2"/>
    <property type="match status" value="1"/>
</dbReference>
<keyword evidence="4" id="KW-0479">Metal-binding</keyword>
<feature type="region of interest" description="Disordered" evidence="5">
    <location>
        <begin position="1"/>
        <end position="28"/>
    </location>
</feature>
<dbReference type="AlphaFoldDB" id="A0ABD2QIM0"/>
<dbReference type="EMBL" id="JBJKFK010000162">
    <property type="protein sequence ID" value="KAL3319182.1"/>
    <property type="molecule type" value="Genomic_DNA"/>
</dbReference>
<dbReference type="InterPro" id="IPR036236">
    <property type="entry name" value="Znf_C2H2_sf"/>
</dbReference>
<dbReference type="InterPro" id="IPR013087">
    <property type="entry name" value="Znf_C2H2_type"/>
</dbReference>
<evidence type="ECO:0000256" key="1">
    <source>
        <dbReference type="ARBA" id="ARBA00023015"/>
    </source>
</evidence>
<protein>
    <recommendedName>
        <fullName evidence="6">C2H2-type domain-containing protein</fullName>
    </recommendedName>
</protein>
<feature type="domain" description="C2H2-type" evidence="6">
    <location>
        <begin position="38"/>
        <end position="63"/>
    </location>
</feature>
<dbReference type="PROSITE" id="PS50157">
    <property type="entry name" value="ZINC_FINGER_C2H2_2"/>
    <property type="match status" value="1"/>
</dbReference>
<dbReference type="Proteomes" id="UP001626550">
    <property type="component" value="Unassembled WGS sequence"/>
</dbReference>
<evidence type="ECO:0000256" key="5">
    <source>
        <dbReference type="SAM" id="MobiDB-lite"/>
    </source>
</evidence>
<keyword evidence="3" id="KW-0539">Nucleus</keyword>
<evidence type="ECO:0000313" key="8">
    <source>
        <dbReference type="Proteomes" id="UP001626550"/>
    </source>
</evidence>
<sequence>MNLISTPATPMSMTKVVNPTEDSNWTTTTTPVHNSSLFPCRWMDCQETFANIQQLSSHVYNLHYFQIKTSNLVQCCWRGCPDAMVFRNPLSLLSHLSDRHYSSSELDKLDTLPISRPISQTQFIQFSPAPVQSNSGTNGLIIKPCMPLAYSQSNSSVVSTVTSTKVESNSAEDVTVLRTKKTQEMQPTPFLIEDSAEQANREGPVTRHLRYTAALILRNLLTHCPVEAAARLKTHEPLLVEMAFSRCESAQVILHCLRLMAESSRSLTIPSI</sequence>
<dbReference type="GO" id="GO:0008270">
    <property type="term" value="F:zinc ion binding"/>
    <property type="evidence" value="ECO:0007669"/>
    <property type="project" value="UniProtKB-KW"/>
</dbReference>
<dbReference type="Gene3D" id="3.30.160.60">
    <property type="entry name" value="Classic Zinc Finger"/>
    <property type="match status" value="1"/>
</dbReference>
<keyword evidence="2" id="KW-0804">Transcription</keyword>
<keyword evidence="4" id="KW-0863">Zinc-finger</keyword>
<organism evidence="7 8">
    <name type="scientific">Cichlidogyrus casuarinus</name>
    <dbReference type="NCBI Taxonomy" id="1844966"/>
    <lineage>
        <taxon>Eukaryota</taxon>
        <taxon>Metazoa</taxon>
        <taxon>Spiralia</taxon>
        <taxon>Lophotrochozoa</taxon>
        <taxon>Platyhelminthes</taxon>
        <taxon>Monogenea</taxon>
        <taxon>Monopisthocotylea</taxon>
        <taxon>Dactylogyridea</taxon>
        <taxon>Ancyrocephalidae</taxon>
        <taxon>Cichlidogyrus</taxon>
    </lineage>
</organism>
<comment type="caution">
    <text evidence="7">The sequence shown here is derived from an EMBL/GenBank/DDBJ whole genome shotgun (WGS) entry which is preliminary data.</text>
</comment>
<name>A0ABD2QIM0_9PLAT</name>
<keyword evidence="8" id="KW-1185">Reference proteome</keyword>
<evidence type="ECO:0000313" key="7">
    <source>
        <dbReference type="EMBL" id="KAL3319182.1"/>
    </source>
</evidence>
<proteinExistence type="predicted"/>
<dbReference type="PANTHER" id="PTHR22970:SF14">
    <property type="entry name" value="AT-RICH INTERACTIVE DOMAIN-CONTAINING PROTEIN 2"/>
    <property type="match status" value="1"/>
</dbReference>
<dbReference type="SUPFAM" id="SSF57667">
    <property type="entry name" value="beta-beta-alpha zinc fingers"/>
    <property type="match status" value="1"/>
</dbReference>
<dbReference type="SMART" id="SM00355">
    <property type="entry name" value="ZnF_C2H2"/>
    <property type="match status" value="2"/>
</dbReference>
<reference evidence="7 8" key="1">
    <citation type="submission" date="2024-11" db="EMBL/GenBank/DDBJ databases">
        <title>Adaptive evolution of stress response genes in parasites aligns with host niche diversity.</title>
        <authorList>
            <person name="Hahn C."/>
            <person name="Resl P."/>
        </authorList>
    </citation>
    <scope>NUCLEOTIDE SEQUENCE [LARGE SCALE GENOMIC DNA]</scope>
    <source>
        <strain evidence="7">EGGRZ-B1_66</strain>
        <tissue evidence="7">Body</tissue>
    </source>
</reference>
<evidence type="ECO:0000259" key="6">
    <source>
        <dbReference type="PROSITE" id="PS50157"/>
    </source>
</evidence>
<dbReference type="InterPro" id="IPR052406">
    <property type="entry name" value="Chromatin_Remodeling_Comp"/>
</dbReference>